<comment type="function">
    <text evidence="1">Needed for flagellar regrowth and assembly.</text>
</comment>
<dbReference type="InterPro" id="IPR051472">
    <property type="entry name" value="T3SS_Stator/FliH"/>
</dbReference>
<dbReference type="AlphaFoldDB" id="A0AAW4L5X7"/>
<dbReference type="GO" id="GO:0015031">
    <property type="term" value="P:protein transport"/>
    <property type="evidence" value="ECO:0007669"/>
    <property type="project" value="UniProtKB-KW"/>
</dbReference>
<comment type="similarity">
    <text evidence="2">Belongs to the FliH family.</text>
</comment>
<dbReference type="GO" id="GO:0005829">
    <property type="term" value="C:cytosol"/>
    <property type="evidence" value="ECO:0007669"/>
    <property type="project" value="TreeGrafter"/>
</dbReference>
<dbReference type="RefSeq" id="WP_214170742.1">
    <property type="nucleotide sequence ID" value="NZ_JAHCVJ010000002.1"/>
</dbReference>
<evidence type="ECO:0000256" key="5">
    <source>
        <dbReference type="ARBA" id="ARBA00022795"/>
    </source>
</evidence>
<gene>
    <name evidence="9" type="ORF">KI809_06615</name>
</gene>
<feature type="domain" description="Flagellar assembly protein FliH/Type III secretion system HrpE" evidence="8">
    <location>
        <begin position="120"/>
        <end position="242"/>
    </location>
</feature>
<sequence>MSRVIKEANLKHCSVFNVNYEDLLGNGSKENGAPPSYLEADGFTPLFFNEHLGAVNDVEVHDAAAAEVSLEAGIAPAADIPEGMIYISEDELQGQLSDAYARGAEEGRQVAERGLAHVFKALRDGADTLAALRDKVLRESEVDLLKLSSLVAKKIVLQELKQDPQILANIVAATISCCSDQERISIRLSPDDYQMVMANRQMIPADEGRVVLVPDNAVKLGGCLVETTTGTVDARIESQLDEVYNRCMEERGIPQESLIVGVDEEQGL</sequence>
<keyword evidence="9" id="KW-0966">Cell projection</keyword>
<keyword evidence="9" id="KW-0282">Flagellum</keyword>
<accession>A0AAW4L5X7</accession>
<dbReference type="Proteomes" id="UP000811899">
    <property type="component" value="Unassembled WGS sequence"/>
</dbReference>
<keyword evidence="5" id="KW-1005">Bacterial flagellum biogenesis</keyword>
<evidence type="ECO:0000256" key="2">
    <source>
        <dbReference type="ARBA" id="ARBA00006602"/>
    </source>
</evidence>
<dbReference type="InterPro" id="IPR018035">
    <property type="entry name" value="Flagellar_FliH/T3SS_HrpE"/>
</dbReference>
<evidence type="ECO:0000259" key="8">
    <source>
        <dbReference type="Pfam" id="PF02108"/>
    </source>
</evidence>
<dbReference type="EMBL" id="JAHCVJ010000002">
    <property type="protein sequence ID" value="MBT0663970.1"/>
    <property type="molecule type" value="Genomic_DNA"/>
</dbReference>
<keyword evidence="6" id="KW-0653">Protein transport</keyword>
<comment type="caution">
    <text evidence="9">The sequence shown here is derived from an EMBL/GenBank/DDBJ whole genome shotgun (WGS) entry which is preliminary data.</text>
</comment>
<evidence type="ECO:0000256" key="7">
    <source>
        <dbReference type="ARBA" id="ARBA00023225"/>
    </source>
</evidence>
<reference evidence="9 10" key="1">
    <citation type="submission" date="2021-05" db="EMBL/GenBank/DDBJ databases">
        <title>The draft genome of Geobacter pelophilus DSM 12255.</title>
        <authorList>
            <person name="Xu Z."/>
            <person name="Masuda Y."/>
            <person name="Itoh H."/>
            <person name="Senoo K."/>
        </authorList>
    </citation>
    <scope>NUCLEOTIDE SEQUENCE [LARGE SCALE GENOMIC DNA]</scope>
    <source>
        <strain evidence="9 10">DSM 12255</strain>
    </source>
</reference>
<dbReference type="PANTHER" id="PTHR34982:SF1">
    <property type="entry name" value="FLAGELLAR ASSEMBLY PROTEIN FLIH"/>
    <property type="match status" value="1"/>
</dbReference>
<evidence type="ECO:0000256" key="1">
    <source>
        <dbReference type="ARBA" id="ARBA00003041"/>
    </source>
</evidence>
<protein>
    <recommendedName>
        <fullName evidence="3">Flagellar assembly protein FliH</fullName>
    </recommendedName>
</protein>
<organism evidence="9 10">
    <name type="scientific">Geoanaerobacter pelophilus</name>
    <dbReference type="NCBI Taxonomy" id="60036"/>
    <lineage>
        <taxon>Bacteria</taxon>
        <taxon>Pseudomonadati</taxon>
        <taxon>Thermodesulfobacteriota</taxon>
        <taxon>Desulfuromonadia</taxon>
        <taxon>Geobacterales</taxon>
        <taxon>Geobacteraceae</taxon>
        <taxon>Geoanaerobacter</taxon>
    </lineage>
</organism>
<dbReference type="PANTHER" id="PTHR34982">
    <property type="entry name" value="YOP PROTEINS TRANSLOCATION PROTEIN L"/>
    <property type="match status" value="1"/>
</dbReference>
<evidence type="ECO:0000256" key="4">
    <source>
        <dbReference type="ARBA" id="ARBA00022448"/>
    </source>
</evidence>
<keyword evidence="10" id="KW-1185">Reference proteome</keyword>
<evidence type="ECO:0000256" key="3">
    <source>
        <dbReference type="ARBA" id="ARBA00016507"/>
    </source>
</evidence>
<keyword evidence="4" id="KW-0813">Transport</keyword>
<proteinExistence type="inferred from homology"/>
<evidence type="ECO:0000313" key="9">
    <source>
        <dbReference type="EMBL" id="MBT0663970.1"/>
    </source>
</evidence>
<dbReference type="Pfam" id="PF02108">
    <property type="entry name" value="FliH"/>
    <property type="match status" value="1"/>
</dbReference>
<keyword evidence="7" id="KW-1006">Bacterial flagellum protein export</keyword>
<dbReference type="GO" id="GO:0044781">
    <property type="term" value="P:bacterial-type flagellum organization"/>
    <property type="evidence" value="ECO:0007669"/>
    <property type="project" value="UniProtKB-KW"/>
</dbReference>
<name>A0AAW4L5X7_9BACT</name>
<keyword evidence="9" id="KW-0969">Cilium</keyword>
<evidence type="ECO:0000313" key="10">
    <source>
        <dbReference type="Proteomes" id="UP000811899"/>
    </source>
</evidence>
<evidence type="ECO:0000256" key="6">
    <source>
        <dbReference type="ARBA" id="ARBA00022927"/>
    </source>
</evidence>